<dbReference type="EMBL" id="VUJU01003385">
    <property type="protein sequence ID" value="KAF0758081.1"/>
    <property type="molecule type" value="Genomic_DNA"/>
</dbReference>
<dbReference type="GO" id="GO:0003964">
    <property type="term" value="F:RNA-directed DNA polymerase activity"/>
    <property type="evidence" value="ECO:0007669"/>
    <property type="project" value="UniProtKB-KW"/>
</dbReference>
<gene>
    <name evidence="2" type="ORF">FWK35_00026938</name>
</gene>
<feature type="compositionally biased region" description="Low complexity" evidence="1">
    <location>
        <begin position="1"/>
        <end position="27"/>
    </location>
</feature>
<name>A0A6G0YLP1_APHCR</name>
<keyword evidence="3" id="KW-1185">Reference proteome</keyword>
<evidence type="ECO:0000313" key="2">
    <source>
        <dbReference type="EMBL" id="KAF0758081.1"/>
    </source>
</evidence>
<sequence length="202" mass="22330">PATNGNNNKNQKQNTHPPTNSPSTPSSREPEIKKTKLFFSLNQFTTPDPAAPASGTKLKYSYAEATAITGNEPPQNISNTQHPMPLMLNTTTNTYTDSSLLIFSIDITLISEIHFTNNYSLHLAADFQLYQINHLDNTAHAVRSSLASHPLLEFQTGYIQSCIVSLIVNNIPLSIAAIYCPPEHNISSKQFNFFLILLTTIL</sequence>
<proteinExistence type="predicted"/>
<dbReference type="AlphaFoldDB" id="A0A6G0YLP1"/>
<evidence type="ECO:0000313" key="3">
    <source>
        <dbReference type="Proteomes" id="UP000478052"/>
    </source>
</evidence>
<protein>
    <submittedName>
        <fullName evidence="2">Putative RNA-directed DNA polymerase</fullName>
    </submittedName>
</protein>
<keyword evidence="2" id="KW-0808">Transferase</keyword>
<dbReference type="SUPFAM" id="SSF56219">
    <property type="entry name" value="DNase I-like"/>
    <property type="match status" value="1"/>
</dbReference>
<feature type="region of interest" description="Disordered" evidence="1">
    <location>
        <begin position="1"/>
        <end position="32"/>
    </location>
</feature>
<organism evidence="2 3">
    <name type="scientific">Aphis craccivora</name>
    <name type="common">Cowpea aphid</name>
    <dbReference type="NCBI Taxonomy" id="307492"/>
    <lineage>
        <taxon>Eukaryota</taxon>
        <taxon>Metazoa</taxon>
        <taxon>Ecdysozoa</taxon>
        <taxon>Arthropoda</taxon>
        <taxon>Hexapoda</taxon>
        <taxon>Insecta</taxon>
        <taxon>Pterygota</taxon>
        <taxon>Neoptera</taxon>
        <taxon>Paraneoptera</taxon>
        <taxon>Hemiptera</taxon>
        <taxon>Sternorrhyncha</taxon>
        <taxon>Aphidomorpha</taxon>
        <taxon>Aphidoidea</taxon>
        <taxon>Aphididae</taxon>
        <taxon>Aphidini</taxon>
        <taxon>Aphis</taxon>
        <taxon>Aphis</taxon>
    </lineage>
</organism>
<feature type="non-terminal residue" evidence="2">
    <location>
        <position position="202"/>
    </location>
</feature>
<dbReference type="InterPro" id="IPR036691">
    <property type="entry name" value="Endo/exonu/phosph_ase_sf"/>
</dbReference>
<comment type="caution">
    <text evidence="2">The sequence shown here is derived from an EMBL/GenBank/DDBJ whole genome shotgun (WGS) entry which is preliminary data.</text>
</comment>
<reference evidence="2 3" key="1">
    <citation type="submission" date="2019-08" db="EMBL/GenBank/DDBJ databases">
        <title>Whole genome of Aphis craccivora.</title>
        <authorList>
            <person name="Voronova N.V."/>
            <person name="Shulinski R.S."/>
            <person name="Bandarenka Y.V."/>
            <person name="Zhorov D.G."/>
            <person name="Warner D."/>
        </authorList>
    </citation>
    <scope>NUCLEOTIDE SEQUENCE [LARGE SCALE GENOMIC DNA]</scope>
    <source>
        <strain evidence="2">180601</strain>
        <tissue evidence="2">Whole Body</tissue>
    </source>
</reference>
<dbReference type="Proteomes" id="UP000478052">
    <property type="component" value="Unassembled WGS sequence"/>
</dbReference>
<keyword evidence="2" id="KW-0548">Nucleotidyltransferase</keyword>
<keyword evidence="2" id="KW-0695">RNA-directed DNA polymerase</keyword>
<evidence type="ECO:0000256" key="1">
    <source>
        <dbReference type="SAM" id="MobiDB-lite"/>
    </source>
</evidence>
<feature type="non-terminal residue" evidence="2">
    <location>
        <position position="1"/>
    </location>
</feature>
<accession>A0A6G0YLP1</accession>